<dbReference type="InterPro" id="IPR029491">
    <property type="entry name" value="Helicase_HTH"/>
</dbReference>
<sequence length="345" mass="40874">MDLRLLNFFDESQSRKSAVIRQTFANKKTASNLYWALRYQILDYLNIYPKLNSIKFDYEIDQLVKKDLLVKKENEYLLSKKGKIELKKYNETHLKIEHPENFQRVNYVLWNAILLLLIQTASEYTYHNNYYYVATDNLQAQYLVKKWLQHFGFDNLVVELSTCLKEFLSLQEQIKADIFANKLIGHQQNGLTDEQIASLLNRESVEIEATFKDLELQFAIFLLNKENHLSLMAKQVQLSGLITETVAQTIRLFKKGLTLPQIESIRHLKFSTITEHLQIWALADSNFPFDQVLSRNEIELLDNIYENNEIDNWKFKQVQAQDADFSFYKFRLYSIMRTYDESNTK</sequence>
<evidence type="ECO:0000313" key="2">
    <source>
        <dbReference type="EMBL" id="HIX02313.1"/>
    </source>
</evidence>
<proteinExistence type="predicted"/>
<accession>A0A9D1UXT8</accession>
<reference evidence="2" key="2">
    <citation type="submission" date="2021-04" db="EMBL/GenBank/DDBJ databases">
        <authorList>
            <person name="Gilroy R."/>
        </authorList>
    </citation>
    <scope>NUCLEOTIDE SEQUENCE</scope>
    <source>
        <strain evidence="2">6627</strain>
    </source>
</reference>
<dbReference type="Proteomes" id="UP000823963">
    <property type="component" value="Unassembled WGS sequence"/>
</dbReference>
<dbReference type="EMBL" id="DXFP01000055">
    <property type="protein sequence ID" value="HIX02313.1"/>
    <property type="molecule type" value="Genomic_DNA"/>
</dbReference>
<organism evidence="2 3">
    <name type="scientific">Candidatus Ligilactobacillus excrementigallinarum</name>
    <dbReference type="NCBI Taxonomy" id="2838641"/>
    <lineage>
        <taxon>Bacteria</taxon>
        <taxon>Bacillati</taxon>
        <taxon>Bacillota</taxon>
        <taxon>Bacilli</taxon>
        <taxon>Lactobacillales</taxon>
        <taxon>Lactobacillaceae</taxon>
        <taxon>Ligilactobacillus</taxon>
    </lineage>
</organism>
<protein>
    <submittedName>
        <fullName evidence="2">Helix-turn-helix domain-containing protein</fullName>
    </submittedName>
</protein>
<dbReference type="AlphaFoldDB" id="A0A9D1UXT8"/>
<comment type="caution">
    <text evidence="2">The sequence shown here is derived from an EMBL/GenBank/DDBJ whole genome shotgun (WGS) entry which is preliminary data.</text>
</comment>
<gene>
    <name evidence="2" type="ORF">H9861_06115</name>
</gene>
<dbReference type="Pfam" id="PF14493">
    <property type="entry name" value="HTH_40"/>
    <property type="match status" value="1"/>
</dbReference>
<reference evidence="2" key="1">
    <citation type="journal article" date="2021" name="PeerJ">
        <title>Extensive microbial diversity within the chicken gut microbiome revealed by metagenomics and culture.</title>
        <authorList>
            <person name="Gilroy R."/>
            <person name="Ravi A."/>
            <person name="Getino M."/>
            <person name="Pursley I."/>
            <person name="Horton D.L."/>
            <person name="Alikhan N.F."/>
            <person name="Baker D."/>
            <person name="Gharbi K."/>
            <person name="Hall N."/>
            <person name="Watson M."/>
            <person name="Adriaenssens E.M."/>
            <person name="Foster-Nyarko E."/>
            <person name="Jarju S."/>
            <person name="Secka A."/>
            <person name="Antonio M."/>
            <person name="Oren A."/>
            <person name="Chaudhuri R.R."/>
            <person name="La Ragione R."/>
            <person name="Hildebrand F."/>
            <person name="Pallen M.J."/>
        </authorList>
    </citation>
    <scope>NUCLEOTIDE SEQUENCE</scope>
    <source>
        <strain evidence="2">6627</strain>
    </source>
</reference>
<evidence type="ECO:0000259" key="1">
    <source>
        <dbReference type="Pfam" id="PF14493"/>
    </source>
</evidence>
<feature type="domain" description="Helicase Helix-turn-helix" evidence="1">
    <location>
        <begin position="245"/>
        <end position="333"/>
    </location>
</feature>
<evidence type="ECO:0000313" key="3">
    <source>
        <dbReference type="Proteomes" id="UP000823963"/>
    </source>
</evidence>
<name>A0A9D1UXT8_9LACO</name>